<evidence type="ECO:0000313" key="3">
    <source>
        <dbReference type="EMBL" id="GII23175.1"/>
    </source>
</evidence>
<protein>
    <recommendedName>
        <fullName evidence="5">DUF2637 domain-containing protein</fullName>
    </recommendedName>
</protein>
<dbReference type="EMBL" id="BOON01000027">
    <property type="protein sequence ID" value="GII23175.1"/>
    <property type="molecule type" value="Genomic_DNA"/>
</dbReference>
<feature type="region of interest" description="Disordered" evidence="1">
    <location>
        <begin position="135"/>
        <end position="173"/>
    </location>
</feature>
<sequence length="242" mass="25074">MTTATQLHRIRWAVRATLALGVAASVAANILHANHNPISQTIAAWPPLALLLTVELISRIPVHRAGLSVVRISATAIIAGIAAWVSYWHMVGVCIRYGETTVSAHLMPLSVDGLIAVASISLVELAGRIRATDRADAHTTPTIGTEPPAAPTSIAPAADPGTPITDVEPRPDTVPAALLPGARIIAASHRQATGQPITPLLLAERMNLPADTADRILTALGEHTGGSALTVAHNGHPHGAGR</sequence>
<reference evidence="3" key="1">
    <citation type="submission" date="2021-01" db="EMBL/GenBank/DDBJ databases">
        <title>Whole genome shotgun sequence of Planosporangium mesophilum NBRC 109066.</title>
        <authorList>
            <person name="Komaki H."/>
            <person name="Tamura T."/>
        </authorList>
    </citation>
    <scope>NUCLEOTIDE SEQUENCE</scope>
    <source>
        <strain evidence="3">NBRC 109066</strain>
    </source>
</reference>
<keyword evidence="2" id="KW-0472">Membrane</keyword>
<keyword evidence="4" id="KW-1185">Reference proteome</keyword>
<dbReference type="AlphaFoldDB" id="A0A8J3TKR7"/>
<evidence type="ECO:0000256" key="2">
    <source>
        <dbReference type="SAM" id="Phobius"/>
    </source>
</evidence>
<keyword evidence="2" id="KW-0812">Transmembrane</keyword>
<feature type="transmembrane region" description="Helical" evidence="2">
    <location>
        <begin position="38"/>
        <end position="57"/>
    </location>
</feature>
<feature type="transmembrane region" description="Helical" evidence="2">
    <location>
        <begin position="102"/>
        <end position="125"/>
    </location>
</feature>
<organism evidence="3 4">
    <name type="scientific">Planosporangium mesophilum</name>
    <dbReference type="NCBI Taxonomy" id="689768"/>
    <lineage>
        <taxon>Bacteria</taxon>
        <taxon>Bacillati</taxon>
        <taxon>Actinomycetota</taxon>
        <taxon>Actinomycetes</taxon>
        <taxon>Micromonosporales</taxon>
        <taxon>Micromonosporaceae</taxon>
        <taxon>Planosporangium</taxon>
    </lineage>
</organism>
<evidence type="ECO:0000313" key="4">
    <source>
        <dbReference type="Proteomes" id="UP000599074"/>
    </source>
</evidence>
<proteinExistence type="predicted"/>
<evidence type="ECO:0008006" key="5">
    <source>
        <dbReference type="Google" id="ProtNLM"/>
    </source>
</evidence>
<feature type="transmembrane region" description="Helical" evidence="2">
    <location>
        <begin position="69"/>
        <end position="90"/>
    </location>
</feature>
<name>A0A8J3TKR7_9ACTN</name>
<feature type="transmembrane region" description="Helical" evidence="2">
    <location>
        <begin position="12"/>
        <end position="32"/>
    </location>
</feature>
<accession>A0A8J3TKR7</accession>
<dbReference type="RefSeq" id="WP_168116817.1">
    <property type="nucleotide sequence ID" value="NZ_BOON01000027.1"/>
</dbReference>
<feature type="compositionally biased region" description="Low complexity" evidence="1">
    <location>
        <begin position="151"/>
        <end position="160"/>
    </location>
</feature>
<comment type="caution">
    <text evidence="3">The sequence shown here is derived from an EMBL/GenBank/DDBJ whole genome shotgun (WGS) entry which is preliminary data.</text>
</comment>
<dbReference type="Proteomes" id="UP000599074">
    <property type="component" value="Unassembled WGS sequence"/>
</dbReference>
<dbReference type="InterPro" id="IPR021235">
    <property type="entry name" value="DUF2637"/>
</dbReference>
<gene>
    <name evidence="3" type="ORF">Pme01_27720</name>
</gene>
<evidence type="ECO:0000256" key="1">
    <source>
        <dbReference type="SAM" id="MobiDB-lite"/>
    </source>
</evidence>
<keyword evidence="2" id="KW-1133">Transmembrane helix</keyword>
<dbReference type="Pfam" id="PF10935">
    <property type="entry name" value="DUF2637"/>
    <property type="match status" value="1"/>
</dbReference>